<evidence type="ECO:0000313" key="2">
    <source>
        <dbReference type="Proteomes" id="UP000287124"/>
    </source>
</evidence>
<gene>
    <name evidence="1" type="ORF">BHE90_001687</name>
</gene>
<dbReference type="AlphaFoldDB" id="A0A430M6S0"/>
<accession>A0A430M6S0</accession>
<proteinExistence type="predicted"/>
<keyword evidence="2" id="KW-1185">Reference proteome</keyword>
<protein>
    <submittedName>
        <fullName evidence="1">Uncharacterized protein</fullName>
    </submittedName>
</protein>
<evidence type="ECO:0000313" key="1">
    <source>
        <dbReference type="EMBL" id="RTE83671.1"/>
    </source>
</evidence>
<sequence>MPGNKPIPQFPLSSIIKGGIREHLFDLAYDVLDSLESDIIRLRNYEAFIDMQRNPEIECRRPSVNYSRTSINMAKLHNVRQLVDKSLFNEIETLVDVGEFDFDINGMAFHLECDIGHCEGHIELGLGKPLDEIPSGKLPDKSPSSKHWLHYDVDRHVANLSGSSKLPSLAAKFECKSNDRLFKEAEDILDTLKHLLDEAMSLALKCISRGEGNFYSWPYNGLVELCDRAEHMLLLRRYVDRQRKNAGNIPKFMANKFDLSAARLDCSLRAYILCYEDIPKEGPPAKLDMPSMRAREGMSVGQNFSQNKSDNTALKSIFNEFEKVWCTIDDREPEWLIFKRERLHFDAIKNRQSLARYLRKRIQDCNMRGFTDDFLQSALLIFHGLTRADIKTLEKLISDAKMLKHW</sequence>
<name>A0A430M6S0_9HYPO</name>
<dbReference type="EMBL" id="MIKF01000013">
    <property type="protein sequence ID" value="RTE83671.1"/>
    <property type="molecule type" value="Genomic_DNA"/>
</dbReference>
<reference evidence="1 2" key="1">
    <citation type="submission" date="2017-06" db="EMBL/GenBank/DDBJ databases">
        <title>Comparative genomic analysis of Ambrosia Fusariam Clade fungi.</title>
        <authorList>
            <person name="Stajich J.E."/>
            <person name="Carrillo J."/>
            <person name="Kijimoto T."/>
            <person name="Eskalen A."/>
            <person name="O'Donnell K."/>
            <person name="Kasson M."/>
        </authorList>
    </citation>
    <scope>NUCLEOTIDE SEQUENCE [LARGE SCALE GENOMIC DNA]</scope>
    <source>
        <strain evidence="1 2">UCR1854</strain>
    </source>
</reference>
<comment type="caution">
    <text evidence="1">The sequence shown here is derived from an EMBL/GenBank/DDBJ whole genome shotgun (WGS) entry which is preliminary data.</text>
</comment>
<dbReference type="Proteomes" id="UP000287124">
    <property type="component" value="Unassembled WGS sequence"/>
</dbReference>
<organism evidence="1 2">
    <name type="scientific">Fusarium euwallaceae</name>
    <dbReference type="NCBI Taxonomy" id="1147111"/>
    <lineage>
        <taxon>Eukaryota</taxon>
        <taxon>Fungi</taxon>
        <taxon>Dikarya</taxon>
        <taxon>Ascomycota</taxon>
        <taxon>Pezizomycotina</taxon>
        <taxon>Sordariomycetes</taxon>
        <taxon>Hypocreomycetidae</taxon>
        <taxon>Hypocreales</taxon>
        <taxon>Nectriaceae</taxon>
        <taxon>Fusarium</taxon>
        <taxon>Fusarium solani species complex</taxon>
    </lineage>
</organism>